<dbReference type="InterPro" id="IPR036179">
    <property type="entry name" value="Ig-like_dom_sf"/>
</dbReference>
<evidence type="ECO:0000256" key="1">
    <source>
        <dbReference type="ARBA" id="ARBA00004479"/>
    </source>
</evidence>
<dbReference type="Pfam" id="PF08205">
    <property type="entry name" value="C2-set_2"/>
    <property type="match status" value="2"/>
</dbReference>
<evidence type="ECO:0000256" key="2">
    <source>
        <dbReference type="ARBA" id="ARBA00022692"/>
    </source>
</evidence>
<feature type="domain" description="Ig-like" evidence="11">
    <location>
        <begin position="405"/>
        <end position="497"/>
    </location>
</feature>
<feature type="region of interest" description="Disordered" evidence="8">
    <location>
        <begin position="1146"/>
        <end position="1167"/>
    </location>
</feature>
<evidence type="ECO:0000256" key="10">
    <source>
        <dbReference type="SAM" id="SignalP"/>
    </source>
</evidence>
<dbReference type="InterPro" id="IPR013162">
    <property type="entry name" value="CD80_C2-set"/>
</dbReference>
<feature type="compositionally biased region" description="Low complexity" evidence="8">
    <location>
        <begin position="989"/>
        <end position="1001"/>
    </location>
</feature>
<evidence type="ECO:0000256" key="7">
    <source>
        <dbReference type="ARBA" id="ARBA00023319"/>
    </source>
</evidence>
<dbReference type="Pfam" id="PF07686">
    <property type="entry name" value="V-set"/>
    <property type="match status" value="1"/>
</dbReference>
<keyword evidence="6" id="KW-0325">Glycoprotein</keyword>
<dbReference type="InterPro" id="IPR051275">
    <property type="entry name" value="Cell_adhesion_signaling"/>
</dbReference>
<keyword evidence="10" id="KW-0732">Signal</keyword>
<keyword evidence="7" id="KW-0393">Immunoglobulin domain</keyword>
<evidence type="ECO:0000256" key="9">
    <source>
        <dbReference type="SAM" id="Phobius"/>
    </source>
</evidence>
<dbReference type="InterPro" id="IPR013783">
    <property type="entry name" value="Ig-like_fold"/>
</dbReference>
<dbReference type="Gene3D" id="2.60.40.10">
    <property type="entry name" value="Immunoglobulins"/>
    <property type="match status" value="8"/>
</dbReference>
<name>A0A3G5AR49_9ACAR</name>
<evidence type="ECO:0000256" key="3">
    <source>
        <dbReference type="ARBA" id="ARBA00022989"/>
    </source>
</evidence>
<keyword evidence="5" id="KW-1015">Disulfide bond</keyword>
<protein>
    <submittedName>
        <fullName evidence="12">Hemicentin-1-like isoform X1</fullName>
    </submittedName>
</protein>
<feature type="domain" description="Ig-like" evidence="11">
    <location>
        <begin position="214"/>
        <end position="292"/>
    </location>
</feature>
<evidence type="ECO:0000256" key="6">
    <source>
        <dbReference type="ARBA" id="ARBA00023180"/>
    </source>
</evidence>
<dbReference type="GO" id="GO:0005911">
    <property type="term" value="C:cell-cell junction"/>
    <property type="evidence" value="ECO:0007669"/>
    <property type="project" value="TreeGrafter"/>
</dbReference>
<keyword evidence="2 9" id="KW-0812">Transmembrane</keyword>
<dbReference type="InterPro" id="IPR007110">
    <property type="entry name" value="Ig-like_dom"/>
</dbReference>
<dbReference type="SMART" id="SM00408">
    <property type="entry name" value="IGc2"/>
    <property type="match status" value="8"/>
</dbReference>
<dbReference type="Pfam" id="PF13927">
    <property type="entry name" value="Ig_3"/>
    <property type="match status" value="3"/>
</dbReference>
<evidence type="ECO:0000256" key="5">
    <source>
        <dbReference type="ARBA" id="ARBA00023157"/>
    </source>
</evidence>
<dbReference type="SUPFAM" id="SSF48726">
    <property type="entry name" value="Immunoglobulin"/>
    <property type="match status" value="8"/>
</dbReference>
<dbReference type="InterPro" id="IPR013106">
    <property type="entry name" value="Ig_V-set"/>
</dbReference>
<evidence type="ECO:0000259" key="11">
    <source>
        <dbReference type="PROSITE" id="PS50835"/>
    </source>
</evidence>
<evidence type="ECO:0000256" key="8">
    <source>
        <dbReference type="SAM" id="MobiDB-lite"/>
    </source>
</evidence>
<feature type="domain" description="Ig-like" evidence="11">
    <location>
        <begin position="31"/>
        <end position="135"/>
    </location>
</feature>
<organism evidence="12">
    <name type="scientific">Tetranychus evansi</name>
    <name type="common">red spider mite</name>
    <dbReference type="NCBI Taxonomy" id="178897"/>
    <lineage>
        <taxon>Eukaryota</taxon>
        <taxon>Metazoa</taxon>
        <taxon>Ecdysozoa</taxon>
        <taxon>Arthropoda</taxon>
        <taxon>Chelicerata</taxon>
        <taxon>Arachnida</taxon>
        <taxon>Acari</taxon>
        <taxon>Acariformes</taxon>
        <taxon>Trombidiformes</taxon>
        <taxon>Prostigmata</taxon>
        <taxon>Eleutherengona</taxon>
        <taxon>Raphignathae</taxon>
        <taxon>Tetranychoidea</taxon>
        <taxon>Tetranychidae</taxon>
        <taxon>Tetranychus</taxon>
    </lineage>
</organism>
<accession>A0A3G5AR49</accession>
<evidence type="ECO:0000313" key="12">
    <source>
        <dbReference type="EMBL" id="AYV89277.1"/>
    </source>
</evidence>
<feature type="domain" description="Ig-like" evidence="11">
    <location>
        <begin position="937"/>
        <end position="1063"/>
    </location>
</feature>
<dbReference type="GO" id="GO:0050839">
    <property type="term" value="F:cell adhesion molecule binding"/>
    <property type="evidence" value="ECO:0007669"/>
    <property type="project" value="TreeGrafter"/>
</dbReference>
<feature type="domain" description="Ig-like" evidence="11">
    <location>
        <begin position="847"/>
        <end position="932"/>
    </location>
</feature>
<dbReference type="PANTHER" id="PTHR11640:SF31">
    <property type="entry name" value="IRREGULAR CHIASM C-ROUGHEST PROTEIN-RELATED"/>
    <property type="match status" value="1"/>
</dbReference>
<feature type="transmembrane region" description="Helical" evidence="9">
    <location>
        <begin position="1080"/>
        <end position="1105"/>
    </location>
</feature>
<keyword evidence="4 9" id="KW-0472">Membrane</keyword>
<proteinExistence type="evidence at transcript level"/>
<feature type="domain" description="Ig-like" evidence="11">
    <location>
        <begin position="596"/>
        <end position="683"/>
    </location>
</feature>
<feature type="domain" description="Ig-like" evidence="11">
    <location>
        <begin position="502"/>
        <end position="585"/>
    </location>
</feature>
<feature type="region of interest" description="Disordered" evidence="8">
    <location>
        <begin position="989"/>
        <end position="1013"/>
    </location>
</feature>
<dbReference type="EMBL" id="MH979822">
    <property type="protein sequence ID" value="AYV89277.1"/>
    <property type="molecule type" value="mRNA"/>
</dbReference>
<dbReference type="GO" id="GO:0005886">
    <property type="term" value="C:plasma membrane"/>
    <property type="evidence" value="ECO:0007669"/>
    <property type="project" value="TreeGrafter"/>
</dbReference>
<keyword evidence="3 9" id="KW-1133">Transmembrane helix</keyword>
<dbReference type="SMART" id="SM00409">
    <property type="entry name" value="IG"/>
    <property type="match status" value="7"/>
</dbReference>
<evidence type="ECO:0000256" key="4">
    <source>
        <dbReference type="ARBA" id="ARBA00023136"/>
    </source>
</evidence>
<comment type="subcellular location">
    <subcellularLocation>
        <location evidence="1">Membrane</location>
        <topology evidence="1">Single-pass type I membrane protein</topology>
    </subcellularLocation>
</comment>
<dbReference type="GO" id="GO:0098609">
    <property type="term" value="P:cell-cell adhesion"/>
    <property type="evidence" value="ECO:0007669"/>
    <property type="project" value="TreeGrafter"/>
</dbReference>
<feature type="domain" description="Ig-like" evidence="11">
    <location>
        <begin position="299"/>
        <end position="397"/>
    </location>
</feature>
<reference evidence="12" key="1">
    <citation type="submission" date="2018-09" db="EMBL/GenBank/DDBJ databases">
        <title>Identification of saliva proteins of spider mite Tetranychus evansi by transcriptome and LC-MS/MS approach.</title>
        <authorList>
            <person name="Huang H.-J."/>
            <person name="Cui J.-R."/>
            <person name="Hong X.-Y."/>
        </authorList>
    </citation>
    <scope>NUCLEOTIDE SEQUENCE</scope>
</reference>
<dbReference type="PANTHER" id="PTHR11640">
    <property type="entry name" value="NEPHRIN"/>
    <property type="match status" value="1"/>
</dbReference>
<dbReference type="InterPro" id="IPR003598">
    <property type="entry name" value="Ig_sub2"/>
</dbReference>
<dbReference type="PROSITE" id="PS50835">
    <property type="entry name" value="IG_LIKE"/>
    <property type="match status" value="8"/>
</dbReference>
<dbReference type="InterPro" id="IPR003599">
    <property type="entry name" value="Ig_sub"/>
</dbReference>
<sequence length="1403" mass="155212">MNLSSLINLLFLLSCLIILTESRVHEIATFGDGLASLPCEVDFKNCGEIYFITWSKNVSNEWQRVYSYSQGYQKALGHFSGQPNRISMDDSNMTTTGIAYLRIKNLGLSDEGTYKCDVTYVHGNCPSLTYSKLFTLVKPGKPVIRINGEPLESKLLLKTDETSDISGIDVKYNLDKGKVNSNVNSGKSVNKNINESDNDSDWESTVYQVGPFTESSTLTLECSTTGGRPIPEIKWFNGTRPLRSKVNLINRETGPSVTSTIRLIVTRSDVGVKFGCSVWNNATKIPLTKWISLEIHVKPLSLKLRRPKAPVVSGEMVSLTCTVDGARPPASIVWFNRSEVVTPHPTSSTDLMSDGTYRTWSKLVFIASRYDHNGEFFCKGVNQVLKERNEVPMIEMTMLQVLYPPAVTIDPGGRIAVNESSTINLSCSFDANPPNVSDIVWYKDGIIITGNDYRLPIEIDETSLTIKNVTHSHTGFYSCSLKNSFGTGNSTNHAYIDVWYPPKVSIDLRPSVVIETGKSLLLQCLVSSGNPVTLTHVQWYFNGNHFETTHDPSASSLTLTNITSSHIGNYSCLGFNGARYPSPISSPKQLIVQYKPSQANLTVHYMGEMASKGITVTLVCSLLGDSGNPPAHSFVWLHQGTLLEGVESSSYTIKSLSVSNQGNYSCAAVNKVGEGPFSHQIIKVKGAPRLIKGLPLTMGILRNQSVTVSCQIECEPLCPIEWFINNESLGIASPSPSSSSSSSSARVTTATASSLSSDAYDTLADGYEVITEGSDESLLTSSAFYHINFSLIKEDASSNQLASSLSYLYIKNNSWLRDNDIISCQSQTNGLGAPVKSNTIYRNEYAPERVKISISQLELLEGDKFADNLVVCSASANPSGHYHWIKGSTGQLISQGANLYFNETRINKDLRDNYTCVVTNKHGSGQAHFILNVLYRPECFIHKESLGGNRWLLSCEATSNPPVLNFTWYRYNRTVGETVSSLSSSLALSSSSSAQPTSPSTNKLEFLSSGSNSFPVSSKRLASLSEDRQSSVLVLEENDLEAYSCIATNVIGTSLPCRLKQVQINAPSGWAQLLFKDENLIIVGSAFGLIVFIVVFSLAVGLVFVGRRKSKSLEKSSSVQTHHHSLGRLHYDQSQANSTLHHYTTQQNANHHQQYQSASQLHQEQQLHPQVHHHLYNSLTRNYHNANVNNNKNHSSSLHHYSSQKYASINQSKTSSLNKLPILEERTIPDGRCSDNNCDGDDVSPYGHQRSPLITRSHQCITLGPVNSPLLLSEYLTDDNESEPQITESPNSMNHYYESTSPLHRANYKNTVNSKSLNLLANTNNNNQNTFINVNNSHNMNNNTHYSHTLIPNEHSTNPHYNIPLTLSRHPPPLPPLPPERTHRHHTNPLIYDYSRYHTNRIT</sequence>
<feature type="signal peptide" evidence="10">
    <location>
        <begin position="1"/>
        <end position="22"/>
    </location>
</feature>
<dbReference type="CDD" id="cd00096">
    <property type="entry name" value="Ig"/>
    <property type="match status" value="1"/>
</dbReference>
<feature type="chain" id="PRO_5018288367" evidence="10">
    <location>
        <begin position="23"/>
        <end position="1403"/>
    </location>
</feature>